<evidence type="ECO:0000313" key="2">
    <source>
        <dbReference type="Proteomes" id="UP000245768"/>
    </source>
</evidence>
<dbReference type="EMBL" id="KZ819636">
    <property type="protein sequence ID" value="PWN90106.1"/>
    <property type="molecule type" value="Genomic_DNA"/>
</dbReference>
<protein>
    <submittedName>
        <fullName evidence="1">Uncharacterized protein</fullName>
    </submittedName>
</protein>
<proteinExistence type="predicted"/>
<dbReference type="GeneID" id="37046894"/>
<dbReference type="InParanoid" id="A0A316YM16"/>
<organism evidence="1 2">
    <name type="scientific">Acaromyces ingoldii</name>
    <dbReference type="NCBI Taxonomy" id="215250"/>
    <lineage>
        <taxon>Eukaryota</taxon>
        <taxon>Fungi</taxon>
        <taxon>Dikarya</taxon>
        <taxon>Basidiomycota</taxon>
        <taxon>Ustilaginomycotina</taxon>
        <taxon>Exobasidiomycetes</taxon>
        <taxon>Exobasidiales</taxon>
        <taxon>Cryptobasidiaceae</taxon>
        <taxon>Acaromyces</taxon>
    </lineage>
</organism>
<accession>A0A316YM16</accession>
<keyword evidence="2" id="KW-1185">Reference proteome</keyword>
<reference evidence="1 2" key="1">
    <citation type="journal article" date="2018" name="Mol. Biol. Evol.">
        <title>Broad Genomic Sampling Reveals a Smut Pathogenic Ancestry of the Fungal Clade Ustilaginomycotina.</title>
        <authorList>
            <person name="Kijpornyongpan T."/>
            <person name="Mondo S.J."/>
            <person name="Barry K."/>
            <person name="Sandor L."/>
            <person name="Lee J."/>
            <person name="Lipzen A."/>
            <person name="Pangilinan J."/>
            <person name="LaButti K."/>
            <person name="Hainaut M."/>
            <person name="Henrissat B."/>
            <person name="Grigoriev I.V."/>
            <person name="Spatafora J.W."/>
            <person name="Aime M.C."/>
        </authorList>
    </citation>
    <scope>NUCLEOTIDE SEQUENCE [LARGE SCALE GENOMIC DNA]</scope>
    <source>
        <strain evidence="1 2">MCA 4198</strain>
    </source>
</reference>
<evidence type="ECO:0000313" key="1">
    <source>
        <dbReference type="EMBL" id="PWN90106.1"/>
    </source>
</evidence>
<dbReference type="OrthoDB" id="3344950at2759"/>
<name>A0A316YM16_9BASI</name>
<dbReference type="AlphaFoldDB" id="A0A316YM16"/>
<feature type="non-terminal residue" evidence="1">
    <location>
        <position position="1"/>
    </location>
</feature>
<sequence>MTEEISLSEQHAPQDRAVEAFSILSPQIKEVLLKSRKDWDKHEPRMYESVSSVSDADLASFDVKKGDLVAVRAGTVSYGTIIFGKIRLPKAGPDAYIHVRIHDPPDGEQSAKDVVFHSLYTEEGGKTPDDDRPKWYRAIMSEKDPIAFFHE</sequence>
<dbReference type="Proteomes" id="UP000245768">
    <property type="component" value="Unassembled WGS sequence"/>
</dbReference>
<dbReference type="RefSeq" id="XP_025377304.1">
    <property type="nucleotide sequence ID" value="XM_025524978.1"/>
</dbReference>
<gene>
    <name evidence="1" type="ORF">FA10DRAFT_301387</name>
</gene>